<dbReference type="SUPFAM" id="SSF52799">
    <property type="entry name" value="(Phosphotyrosine protein) phosphatases II"/>
    <property type="match status" value="1"/>
</dbReference>
<keyword evidence="1" id="KW-0378">Hydrolase</keyword>
<gene>
    <name evidence="6" type="ORF">Vbra_18237</name>
</gene>
<dbReference type="InterPro" id="IPR029021">
    <property type="entry name" value="Prot-tyrosine_phosphatase-like"/>
</dbReference>
<dbReference type="InterPro" id="IPR000387">
    <property type="entry name" value="Tyr_Pase_dom"/>
</dbReference>
<protein>
    <recommendedName>
        <fullName evidence="8">Protein-tyrosine-phosphatase</fullName>
    </recommendedName>
</protein>
<evidence type="ECO:0000256" key="3">
    <source>
        <dbReference type="SAM" id="MobiDB-lite"/>
    </source>
</evidence>
<evidence type="ECO:0008006" key="8">
    <source>
        <dbReference type="Google" id="ProtNLM"/>
    </source>
</evidence>
<dbReference type="InterPro" id="IPR003595">
    <property type="entry name" value="Tyr_Pase_cat"/>
</dbReference>
<feature type="domain" description="Tyrosine specific protein phosphatases" evidence="5">
    <location>
        <begin position="193"/>
        <end position="251"/>
    </location>
</feature>
<dbReference type="GO" id="GO:0005737">
    <property type="term" value="C:cytoplasm"/>
    <property type="evidence" value="ECO:0007669"/>
    <property type="project" value="TreeGrafter"/>
</dbReference>
<evidence type="ECO:0000259" key="5">
    <source>
        <dbReference type="PROSITE" id="PS50056"/>
    </source>
</evidence>
<dbReference type="PANTHER" id="PTHR46377:SF1">
    <property type="entry name" value="DUAL SPECIFICITY PROTEIN PHOSPHATASE 19"/>
    <property type="match status" value="1"/>
</dbReference>
<evidence type="ECO:0000256" key="1">
    <source>
        <dbReference type="ARBA" id="ARBA00022801"/>
    </source>
</evidence>
<dbReference type="InParanoid" id="A0A0G4GLF8"/>
<evidence type="ECO:0000313" key="7">
    <source>
        <dbReference type="Proteomes" id="UP000041254"/>
    </source>
</evidence>
<reference evidence="6 7" key="1">
    <citation type="submission" date="2014-11" db="EMBL/GenBank/DDBJ databases">
        <authorList>
            <person name="Zhu J."/>
            <person name="Qi W."/>
            <person name="Song R."/>
        </authorList>
    </citation>
    <scope>NUCLEOTIDE SEQUENCE [LARGE SCALE GENOMIC DNA]</scope>
</reference>
<accession>A0A0G4GLF8</accession>
<feature type="domain" description="Tyrosine-protein phosphatase" evidence="4">
    <location>
        <begin position="127"/>
        <end position="273"/>
    </location>
</feature>
<dbReference type="PROSITE" id="PS50054">
    <property type="entry name" value="TYR_PHOSPHATASE_DUAL"/>
    <property type="match status" value="1"/>
</dbReference>
<proteinExistence type="predicted"/>
<dbReference type="SMART" id="SM00195">
    <property type="entry name" value="DSPc"/>
    <property type="match status" value="1"/>
</dbReference>
<dbReference type="PROSITE" id="PS00383">
    <property type="entry name" value="TYR_PHOSPHATASE_1"/>
    <property type="match status" value="1"/>
</dbReference>
<dbReference type="GO" id="GO:0008579">
    <property type="term" value="F:JUN kinase phosphatase activity"/>
    <property type="evidence" value="ECO:0007669"/>
    <property type="project" value="TreeGrafter"/>
</dbReference>
<dbReference type="CDD" id="cd14498">
    <property type="entry name" value="DSP"/>
    <property type="match status" value="1"/>
</dbReference>
<dbReference type="SMART" id="SM00404">
    <property type="entry name" value="PTPc_motif"/>
    <property type="match status" value="1"/>
</dbReference>
<feature type="region of interest" description="Disordered" evidence="3">
    <location>
        <begin position="1"/>
        <end position="72"/>
    </location>
</feature>
<dbReference type="Pfam" id="PF00782">
    <property type="entry name" value="DSPc"/>
    <property type="match status" value="1"/>
</dbReference>
<dbReference type="Gene3D" id="3.90.190.10">
    <property type="entry name" value="Protein tyrosine phosphatase superfamily"/>
    <property type="match status" value="1"/>
</dbReference>
<dbReference type="OrthoDB" id="10252009at2759"/>
<dbReference type="InterPro" id="IPR020422">
    <property type="entry name" value="TYR_PHOSPHATASE_DUAL_dom"/>
</dbReference>
<feature type="region of interest" description="Disordered" evidence="3">
    <location>
        <begin position="276"/>
        <end position="304"/>
    </location>
</feature>
<evidence type="ECO:0000313" key="6">
    <source>
        <dbReference type="EMBL" id="CEM30965.1"/>
    </source>
</evidence>
<dbReference type="PhylomeDB" id="A0A0G4GLF8"/>
<dbReference type="InterPro" id="IPR016130">
    <property type="entry name" value="Tyr_Pase_AS"/>
</dbReference>
<dbReference type="AlphaFoldDB" id="A0A0G4GLF8"/>
<feature type="compositionally biased region" description="Polar residues" evidence="3">
    <location>
        <begin position="40"/>
        <end position="49"/>
    </location>
</feature>
<dbReference type="PANTHER" id="PTHR46377">
    <property type="entry name" value="DUAL SPECIFICITY PROTEIN PHOSPHATASE 19"/>
    <property type="match status" value="1"/>
</dbReference>
<dbReference type="EMBL" id="CDMY01000708">
    <property type="protein sequence ID" value="CEM30965.1"/>
    <property type="molecule type" value="Genomic_DNA"/>
</dbReference>
<name>A0A0G4GLF8_VITBC</name>
<dbReference type="PROSITE" id="PS50056">
    <property type="entry name" value="TYR_PHOSPHATASE_2"/>
    <property type="match status" value="1"/>
</dbReference>
<dbReference type="VEuPathDB" id="CryptoDB:Vbra_18237"/>
<dbReference type="Proteomes" id="UP000041254">
    <property type="component" value="Unassembled WGS sequence"/>
</dbReference>
<dbReference type="STRING" id="1169540.A0A0G4GLF8"/>
<sequence>MAEDGISSPAQRDAVVVRYSSRDSRLGMPSSNDGRPPSFGHSSTLSLDQVLTIPEESQAGPPPGAACSSSRTGANAAAAAGGWAARRIKKPMRSLTIDVSETVTDAAEAPDSSRADVRRKREETKYDCARVRDRLYISSEEVAKDKSMLLSHGISHVVNAAVECPNVFENDPNMRIQYHTLDLRDKGTQVLDESVLESTVAWIQGALDNGGSVLVHCKAGISRSATLVIAYLMRVEGMSYDEAVEEVRKVRHAVDPNLGFVEQVTSWANRERENAPAAIPGRASAPVVPSHTPRAAPAGRLFRK</sequence>
<organism evidence="6 7">
    <name type="scientific">Vitrella brassicaformis (strain CCMP3155)</name>
    <dbReference type="NCBI Taxonomy" id="1169540"/>
    <lineage>
        <taxon>Eukaryota</taxon>
        <taxon>Sar</taxon>
        <taxon>Alveolata</taxon>
        <taxon>Colpodellida</taxon>
        <taxon>Vitrellaceae</taxon>
        <taxon>Vitrella</taxon>
    </lineage>
</organism>
<keyword evidence="2" id="KW-0904">Protein phosphatase</keyword>
<evidence type="ECO:0000259" key="4">
    <source>
        <dbReference type="PROSITE" id="PS50054"/>
    </source>
</evidence>
<evidence type="ECO:0000256" key="2">
    <source>
        <dbReference type="ARBA" id="ARBA00022912"/>
    </source>
</evidence>
<dbReference type="InterPro" id="IPR000340">
    <property type="entry name" value="Dual-sp_phosphatase_cat-dom"/>
</dbReference>
<keyword evidence="7" id="KW-1185">Reference proteome</keyword>